<evidence type="ECO:0000313" key="2">
    <source>
        <dbReference type="Proteomes" id="UP000829196"/>
    </source>
</evidence>
<name>A0A8T3AHC5_DENNO</name>
<dbReference type="AlphaFoldDB" id="A0A8T3AHC5"/>
<organism evidence="1 2">
    <name type="scientific">Dendrobium nobile</name>
    <name type="common">Orchid</name>
    <dbReference type="NCBI Taxonomy" id="94219"/>
    <lineage>
        <taxon>Eukaryota</taxon>
        <taxon>Viridiplantae</taxon>
        <taxon>Streptophyta</taxon>
        <taxon>Embryophyta</taxon>
        <taxon>Tracheophyta</taxon>
        <taxon>Spermatophyta</taxon>
        <taxon>Magnoliopsida</taxon>
        <taxon>Liliopsida</taxon>
        <taxon>Asparagales</taxon>
        <taxon>Orchidaceae</taxon>
        <taxon>Epidendroideae</taxon>
        <taxon>Malaxideae</taxon>
        <taxon>Dendrobiinae</taxon>
        <taxon>Dendrobium</taxon>
    </lineage>
</organism>
<keyword evidence="2" id="KW-1185">Reference proteome</keyword>
<gene>
    <name evidence="1" type="ORF">KFK09_025301</name>
</gene>
<dbReference type="CDD" id="cd09272">
    <property type="entry name" value="RNase_HI_RT_Ty1"/>
    <property type="match status" value="1"/>
</dbReference>
<reference evidence="1" key="1">
    <citation type="journal article" date="2022" name="Front. Genet.">
        <title>Chromosome-Scale Assembly of the Dendrobium nobile Genome Provides Insights Into the Molecular Mechanism of the Biosynthesis of the Medicinal Active Ingredient of Dendrobium.</title>
        <authorList>
            <person name="Xu Q."/>
            <person name="Niu S.-C."/>
            <person name="Li K.-L."/>
            <person name="Zheng P.-J."/>
            <person name="Zhang X.-J."/>
            <person name="Jia Y."/>
            <person name="Liu Y."/>
            <person name="Niu Y.-X."/>
            <person name="Yu L.-H."/>
            <person name="Chen D.-F."/>
            <person name="Zhang G.-Q."/>
        </authorList>
    </citation>
    <scope>NUCLEOTIDE SEQUENCE</scope>
    <source>
        <tissue evidence="1">Leaf</tissue>
    </source>
</reference>
<dbReference type="Proteomes" id="UP000829196">
    <property type="component" value="Unassembled WGS sequence"/>
</dbReference>
<comment type="caution">
    <text evidence="1">The sequence shown here is derived from an EMBL/GenBank/DDBJ whole genome shotgun (WGS) entry which is preliminary data.</text>
</comment>
<dbReference type="EMBL" id="JAGYWB010000017">
    <property type="protein sequence ID" value="KAI0495152.1"/>
    <property type="molecule type" value="Genomic_DNA"/>
</dbReference>
<sequence length="190" mass="21592">MVVVCWSFNFKLLSRRMSRLSEFRSGTEPLAIKTEEKPCTNQLLYRQLVGALQYLTLTRLDISYAVSKKQPTVARSSTEAEYKALASAAIEIIWLRQLLQELDCKQRSSTPLYCDNTSALALANNLVYHSRTKHIDVDCHFIRNCIKDQTIHVHHISSKDQLADLFTKSLPIALFRLISSKLISSTETSA</sequence>
<dbReference type="PANTHER" id="PTHR11439">
    <property type="entry name" value="GAG-POL-RELATED RETROTRANSPOSON"/>
    <property type="match status" value="1"/>
</dbReference>
<dbReference type="PANTHER" id="PTHR11439:SF463">
    <property type="entry name" value="REVERSE TRANSCRIPTASE TY1_COPIA-TYPE DOMAIN-CONTAINING PROTEIN"/>
    <property type="match status" value="1"/>
</dbReference>
<protein>
    <submittedName>
        <fullName evidence="1">Uncharacterized protein</fullName>
    </submittedName>
</protein>
<accession>A0A8T3AHC5</accession>
<dbReference type="OrthoDB" id="418237at2759"/>
<evidence type="ECO:0000313" key="1">
    <source>
        <dbReference type="EMBL" id="KAI0495152.1"/>
    </source>
</evidence>
<proteinExistence type="predicted"/>